<dbReference type="STRING" id="96561.Dole_1757"/>
<dbReference type="AlphaFoldDB" id="A9A0T6"/>
<dbReference type="InterPro" id="IPR028994">
    <property type="entry name" value="Integrin_alpha_N"/>
</dbReference>
<dbReference type="SUPFAM" id="SSF69318">
    <property type="entry name" value="Integrin alpha N-terminal domain"/>
    <property type="match status" value="1"/>
</dbReference>
<keyword evidence="3" id="KW-1185">Reference proteome</keyword>
<gene>
    <name evidence="2" type="ordered locus">Dole_1757</name>
</gene>
<dbReference type="HOGENOM" id="CLU_327273_0_0_7"/>
<dbReference type="KEGG" id="dol:Dole_1757"/>
<dbReference type="eggNOG" id="COG2931">
    <property type="taxonomic scope" value="Bacteria"/>
</dbReference>
<evidence type="ECO:0000313" key="3">
    <source>
        <dbReference type="Proteomes" id="UP000008561"/>
    </source>
</evidence>
<name>A9A0T6_DESOH</name>
<organism evidence="2 3">
    <name type="scientific">Desulfosudis oleivorans (strain DSM 6200 / JCM 39069 / Hxd3)</name>
    <name type="common">Desulfococcus oleovorans</name>
    <dbReference type="NCBI Taxonomy" id="96561"/>
    <lineage>
        <taxon>Bacteria</taxon>
        <taxon>Pseudomonadati</taxon>
        <taxon>Thermodesulfobacteriota</taxon>
        <taxon>Desulfobacteria</taxon>
        <taxon>Desulfobacterales</taxon>
        <taxon>Desulfosudaceae</taxon>
        <taxon>Desulfosudis</taxon>
    </lineage>
</organism>
<dbReference type="Pfam" id="PF13517">
    <property type="entry name" value="FG-GAP_3"/>
    <property type="match status" value="2"/>
</dbReference>
<dbReference type="PANTHER" id="PTHR44103">
    <property type="entry name" value="PROPROTEIN CONVERTASE P"/>
    <property type="match status" value="1"/>
</dbReference>
<sequence>MTTQDKMAPNRQKGGACAGHLARGAMAASISGLVFLASPAHQAVAADNPFTLTFGKDNPLKAPIGLSDWQYAKPALVDIDGDGDIDIFIGGSYGGDGQGFVAYFENIGDADTPEFVKRIGTANPFYGLDLAEYAAPAFADVDGDGDMDALVGGDGDGGPGLAYFENTGTASAPVFTLQNGTANPFDAAASGYYNMAPTFADIDGDGDIDAIVGEKGEDGGYGYGSLHYFENVTTETDTMPVFDHFAPNNDANPFYQIMTNDDSYTTPAAFADIDNDGDIDLFGGENSSHISLLENLGTTPGPEGPTFTVYNLYDTENPFYMADVPYYYPAPAFADLDNDGDLDGIIGGGEGSLTFFENFGTNAAPVFAKRIGANSPFTGFDIGESSQPVFADIDGDGDMDMVSGGEINTNELGEGAVGGEIGQSLDFFENTGTTSAPVFEKRMGEDNPFDGVVTGEEDVAALVDIDGDGDLDLFAYSKYDDNAISFYKNTGSATNPVFEKQAEGNNPLFFVDAWLRGALQFVDIDGDGDMDAFTGRYGYTGGGVYFYENVGTETSPRFTPAGDNPLDMVLAGTSNSNVYSLAFADIDGDGDMDAIVGESSYNEGWVHGLRLYENTGSDTDPVFTLVEDDNTFDALADQEEPYYDLTPVFVDIDGDGDLDVFMGEESGRFLFFENHTNEPASGGGTTADDLGLSETDGDACFIDTTRSDTIPGVFTRAAKRVYDAVTALIR</sequence>
<dbReference type="Gene3D" id="2.130.10.130">
    <property type="entry name" value="Integrin alpha, N-terminal"/>
    <property type="match status" value="3"/>
</dbReference>
<dbReference type="InterPro" id="IPR013517">
    <property type="entry name" value="FG-GAP"/>
</dbReference>
<dbReference type="PANTHER" id="PTHR44103:SF1">
    <property type="entry name" value="PROPROTEIN CONVERTASE P"/>
    <property type="match status" value="1"/>
</dbReference>
<protein>
    <submittedName>
        <fullName evidence="2">FG-GAP repeat protein</fullName>
    </submittedName>
</protein>
<reference evidence="2 3" key="1">
    <citation type="submission" date="2007-10" db="EMBL/GenBank/DDBJ databases">
        <title>Complete sequence of Desulfococcus oleovorans Hxd3.</title>
        <authorList>
            <consortium name="US DOE Joint Genome Institute"/>
            <person name="Copeland A."/>
            <person name="Lucas S."/>
            <person name="Lapidus A."/>
            <person name="Barry K."/>
            <person name="Glavina del Rio T."/>
            <person name="Dalin E."/>
            <person name="Tice H."/>
            <person name="Pitluck S."/>
            <person name="Kiss H."/>
            <person name="Brettin T."/>
            <person name="Bruce D."/>
            <person name="Detter J.C."/>
            <person name="Han C."/>
            <person name="Schmutz J."/>
            <person name="Larimer F."/>
            <person name="Land M."/>
            <person name="Hauser L."/>
            <person name="Kyrpides N."/>
            <person name="Kim E."/>
            <person name="Wawrik B."/>
            <person name="Richardson P."/>
        </authorList>
    </citation>
    <scope>NUCLEOTIDE SEQUENCE [LARGE SCALE GENOMIC DNA]</scope>
    <source>
        <strain evidence="3">DSM 6200 / JCM 39069 / Hxd3</strain>
    </source>
</reference>
<evidence type="ECO:0000313" key="2">
    <source>
        <dbReference type="EMBL" id="ABW67561.1"/>
    </source>
</evidence>
<dbReference type="EMBL" id="CP000859">
    <property type="protein sequence ID" value="ABW67561.1"/>
    <property type="molecule type" value="Genomic_DNA"/>
</dbReference>
<evidence type="ECO:0000256" key="1">
    <source>
        <dbReference type="ARBA" id="ARBA00022729"/>
    </source>
</evidence>
<proteinExistence type="predicted"/>
<dbReference type="Proteomes" id="UP000008561">
    <property type="component" value="Chromosome"/>
</dbReference>
<dbReference type="RefSeq" id="WP_012175177.1">
    <property type="nucleotide sequence ID" value="NC_009943.1"/>
</dbReference>
<keyword evidence="1" id="KW-0732">Signal</keyword>
<accession>A9A0T6</accession>